<proteinExistence type="inferred from homology"/>
<dbReference type="InterPro" id="IPR052912">
    <property type="entry name" value="UPF0111_domain"/>
</dbReference>
<dbReference type="Proteomes" id="UP000782901">
    <property type="component" value="Unassembled WGS sequence"/>
</dbReference>
<dbReference type="AlphaFoldDB" id="A0A0P0EUA4"/>
<dbReference type="EMBL" id="WCRY01000002">
    <property type="protein sequence ID" value="KAB4487050.1"/>
    <property type="molecule type" value="Genomic_DNA"/>
</dbReference>
<dbReference type="PANTHER" id="PTHR37298">
    <property type="entry name" value="UPF0111 PROTEIN YKAA"/>
    <property type="match status" value="1"/>
</dbReference>
<sequence length="215" mass="25002">MKNSFFSKFTPKEPKFFPLLKQLSDVLSASSVLLVESMEHDLPTERADYYKQIKDMEREGDRLTHLIFDELSTTFITPFDREDIHDLASCMDDVIDGINSSAKRIVIYNPRPISESGKELSRLIHEEAINIGKAMDELETFRKNPKPLRDYCTQLHDIENQADDVYELFITKLFEEEKDCIELIKIKEIMHELEKTTDAAEHVGKILKNLIVKYS</sequence>
<organism evidence="3 5">
    <name type="scientific">Bacteroides thetaiotaomicron</name>
    <dbReference type="NCBI Taxonomy" id="818"/>
    <lineage>
        <taxon>Bacteria</taxon>
        <taxon>Pseudomonadati</taxon>
        <taxon>Bacteroidota</taxon>
        <taxon>Bacteroidia</taxon>
        <taxon>Bacteroidales</taxon>
        <taxon>Bacteroidaceae</taxon>
        <taxon>Bacteroides</taxon>
    </lineage>
</organism>
<dbReference type="Pfam" id="PF01865">
    <property type="entry name" value="PhoU_div"/>
    <property type="match status" value="1"/>
</dbReference>
<dbReference type="GeneID" id="60925812"/>
<dbReference type="Gene3D" id="1.20.58.220">
    <property type="entry name" value="Phosphate transport system protein phou homolog 2, domain 2"/>
    <property type="match status" value="1"/>
</dbReference>
<dbReference type="PANTHER" id="PTHR37298:SF1">
    <property type="entry name" value="UPF0111 PROTEIN YKAA"/>
    <property type="match status" value="1"/>
</dbReference>
<evidence type="ECO:0000256" key="1">
    <source>
        <dbReference type="ARBA" id="ARBA00008591"/>
    </source>
</evidence>
<dbReference type="DNASU" id="1072474"/>
<evidence type="ECO:0000313" key="5">
    <source>
        <dbReference type="Proteomes" id="UP000782901"/>
    </source>
</evidence>
<reference evidence="2 4" key="1">
    <citation type="journal article" date="2019" name="Nat. Med.">
        <title>A library of human gut bacterial isolates paired with longitudinal multiomics data enables mechanistic microbiome research.</title>
        <authorList>
            <person name="Poyet M."/>
            <person name="Groussin M."/>
            <person name="Gibbons S.M."/>
            <person name="Avila-Pacheco J."/>
            <person name="Jiang X."/>
            <person name="Kearney S.M."/>
            <person name="Perrotta A.R."/>
            <person name="Berdy B."/>
            <person name="Zhao S."/>
            <person name="Lieberman T.D."/>
            <person name="Swanson P.K."/>
            <person name="Smith M."/>
            <person name="Roesemann S."/>
            <person name="Alexander J.E."/>
            <person name="Rich S.A."/>
            <person name="Livny J."/>
            <person name="Vlamakis H."/>
            <person name="Clish C."/>
            <person name="Bullock K."/>
            <person name="Deik A."/>
            <person name="Scott J."/>
            <person name="Pierce K.A."/>
            <person name="Xavier R.J."/>
            <person name="Alm E.J."/>
        </authorList>
    </citation>
    <scope>NUCLEOTIDE SEQUENCE [LARGE SCALE GENOMIC DNA]</scope>
    <source>
        <strain evidence="2 4">BIOML-A162</strain>
    </source>
</reference>
<dbReference type="EMBL" id="JAGZEE010000013">
    <property type="protein sequence ID" value="MBS5411004.1"/>
    <property type="molecule type" value="Genomic_DNA"/>
</dbReference>
<gene>
    <name evidence="2" type="ORF">GAN91_03335</name>
    <name evidence="3" type="ORF">KHY35_09860</name>
</gene>
<dbReference type="OMA" id="THAIFHQ"/>
<evidence type="ECO:0000313" key="4">
    <source>
        <dbReference type="Proteomes" id="UP000436858"/>
    </source>
</evidence>
<evidence type="ECO:0000313" key="3">
    <source>
        <dbReference type="EMBL" id="MBS5411004.1"/>
    </source>
</evidence>
<comment type="similarity">
    <text evidence="1">Belongs to the UPF0111 family.</text>
</comment>
<reference evidence="3" key="2">
    <citation type="submission" date="2021-02" db="EMBL/GenBank/DDBJ databases">
        <title>Infant gut strain persistence is associated with maternal origin, phylogeny, and functional potential including surface adhesion and iron acquisition.</title>
        <authorList>
            <person name="Lou Y.C."/>
        </authorList>
    </citation>
    <scope>NUCLEOTIDE SEQUENCE</scope>
    <source>
        <strain evidence="3">L3_082_243G1_dasL3_082_243G1_maxbin2.maxbin.015s ta_sub</strain>
    </source>
</reference>
<dbReference type="InterPro" id="IPR038078">
    <property type="entry name" value="PhoU-like_sf"/>
</dbReference>
<accession>A0A0P0EUA4</accession>
<name>A0A0P0EUA4_BACT4</name>
<dbReference type="InterPro" id="IPR018445">
    <property type="entry name" value="Put_Phosphate_transp_reg"/>
</dbReference>
<dbReference type="Proteomes" id="UP000436858">
    <property type="component" value="Unassembled WGS sequence"/>
</dbReference>
<protein>
    <submittedName>
        <fullName evidence="3">DUF47 family protein</fullName>
    </submittedName>
</protein>
<comment type="caution">
    <text evidence="3">The sequence shown here is derived from an EMBL/GenBank/DDBJ whole genome shotgun (WGS) entry which is preliminary data.</text>
</comment>
<evidence type="ECO:0000313" key="2">
    <source>
        <dbReference type="EMBL" id="KAB4487050.1"/>
    </source>
</evidence>
<dbReference type="KEGG" id="btho:Btheta7330_03354"/>
<dbReference type="RefSeq" id="WP_011109354.1">
    <property type="nucleotide sequence ID" value="NZ_CAXKYD010000016.1"/>
</dbReference>
<dbReference type="SMR" id="A0A0P0EUA4"/>